<dbReference type="InterPro" id="IPR052350">
    <property type="entry name" value="Metallo-dep_Lactonases"/>
</dbReference>
<evidence type="ECO:0000313" key="3">
    <source>
        <dbReference type="EMBL" id="THV36427.1"/>
    </source>
</evidence>
<keyword evidence="4" id="KW-1185">Reference proteome</keyword>
<evidence type="ECO:0000256" key="1">
    <source>
        <dbReference type="ARBA" id="ARBA00038310"/>
    </source>
</evidence>
<proteinExistence type="inferred from homology"/>
<dbReference type="Gene3D" id="3.20.20.140">
    <property type="entry name" value="Metal-dependent hydrolases"/>
    <property type="match status" value="1"/>
</dbReference>
<organism evidence="3 4">
    <name type="scientific">Glycomyces buryatensis</name>
    <dbReference type="NCBI Taxonomy" id="2570927"/>
    <lineage>
        <taxon>Bacteria</taxon>
        <taxon>Bacillati</taxon>
        <taxon>Actinomycetota</taxon>
        <taxon>Actinomycetes</taxon>
        <taxon>Glycomycetales</taxon>
        <taxon>Glycomycetaceae</taxon>
        <taxon>Glycomyces</taxon>
    </lineage>
</organism>
<keyword evidence="3" id="KW-0378">Hydrolase</keyword>
<feature type="domain" description="Amidohydrolase-related" evidence="2">
    <location>
        <begin position="3"/>
        <end position="278"/>
    </location>
</feature>
<dbReference type="InterPro" id="IPR032466">
    <property type="entry name" value="Metal_Hydrolase"/>
</dbReference>
<dbReference type="GO" id="GO:0016787">
    <property type="term" value="F:hydrolase activity"/>
    <property type="evidence" value="ECO:0007669"/>
    <property type="project" value="UniProtKB-KW"/>
</dbReference>
<dbReference type="RefSeq" id="WP_136536670.1">
    <property type="nucleotide sequence ID" value="NZ_STGY01000072.1"/>
</dbReference>
<comment type="similarity">
    <text evidence="1">Belongs to the metallo-dependent hydrolases superfamily.</text>
</comment>
<comment type="caution">
    <text evidence="3">The sequence shown here is derived from an EMBL/GenBank/DDBJ whole genome shotgun (WGS) entry which is preliminary data.</text>
</comment>
<dbReference type="InterPro" id="IPR006680">
    <property type="entry name" value="Amidohydro-rel"/>
</dbReference>
<name>A0A4S8PXL8_9ACTN</name>
<sequence length="281" mass="30177">MIIDAHRHVWDTRVLRYPWLDSEPSLPRTHLPADAADAKVTGAVFVQADAADGAAEAAWVQGLAASWPQLSGIVAHAPIEDADALVPRLDELSALPLHVGVRRLLQDEPPGFIESEAVLGGLAELARRGLPFDACIRYGQLPELTRAVAAVPGLRVVLDHLGKPPVAAGIASPEGREWVRMLRDFAAVPGTLAKLSGLAPEADPGRPLREQVAPFLSNALVVFGPDRLMVGSDWPVSAATPHQTGFGEWFELVSDVLRLAPDDAERVLSATAERHYGLKQR</sequence>
<dbReference type="Proteomes" id="UP000308760">
    <property type="component" value="Unassembled WGS sequence"/>
</dbReference>
<reference evidence="3 4" key="2">
    <citation type="submission" date="2019-05" db="EMBL/GenBank/DDBJ databases">
        <title>Glycomyces buryatensis sp. nov.</title>
        <authorList>
            <person name="Nikitina E."/>
        </authorList>
    </citation>
    <scope>NUCLEOTIDE SEQUENCE [LARGE SCALE GENOMIC DNA]</scope>
    <source>
        <strain evidence="3 4">18</strain>
    </source>
</reference>
<dbReference type="EMBL" id="STGY01000072">
    <property type="protein sequence ID" value="THV36427.1"/>
    <property type="molecule type" value="Genomic_DNA"/>
</dbReference>
<dbReference type="AlphaFoldDB" id="A0A4S8PXL8"/>
<evidence type="ECO:0000259" key="2">
    <source>
        <dbReference type="Pfam" id="PF04909"/>
    </source>
</evidence>
<gene>
    <name evidence="3" type="ORF">FAB82_21800</name>
</gene>
<dbReference type="OrthoDB" id="5450317at2"/>
<dbReference type="PANTHER" id="PTHR43569:SF2">
    <property type="entry name" value="AMIDOHYDROLASE-RELATED DOMAIN-CONTAINING PROTEIN"/>
    <property type="match status" value="1"/>
</dbReference>
<accession>A0A4S8PXL8</accession>
<dbReference type="Pfam" id="PF04909">
    <property type="entry name" value="Amidohydro_2"/>
    <property type="match status" value="1"/>
</dbReference>
<evidence type="ECO:0000313" key="4">
    <source>
        <dbReference type="Proteomes" id="UP000308760"/>
    </source>
</evidence>
<dbReference type="PANTHER" id="PTHR43569">
    <property type="entry name" value="AMIDOHYDROLASE"/>
    <property type="match status" value="1"/>
</dbReference>
<reference evidence="4" key="1">
    <citation type="submission" date="2019-04" db="EMBL/GenBank/DDBJ databases">
        <title>Nocardioides xinjiangensis sp. nov.</title>
        <authorList>
            <person name="Liu S."/>
        </authorList>
    </citation>
    <scope>NUCLEOTIDE SEQUENCE [LARGE SCALE GENOMIC DNA]</scope>
    <source>
        <strain evidence="4">18</strain>
    </source>
</reference>
<protein>
    <submittedName>
        <fullName evidence="3">Amidohydrolase</fullName>
    </submittedName>
</protein>
<dbReference type="SUPFAM" id="SSF51556">
    <property type="entry name" value="Metallo-dependent hydrolases"/>
    <property type="match status" value="1"/>
</dbReference>